<proteinExistence type="predicted"/>
<dbReference type="AlphaFoldDB" id="A0A6A6MCD4"/>
<accession>A0A6A6MCD4</accession>
<feature type="region of interest" description="Disordered" evidence="1">
    <location>
        <begin position="1"/>
        <end position="49"/>
    </location>
</feature>
<protein>
    <submittedName>
        <fullName evidence="2">Uncharacterized protein</fullName>
    </submittedName>
</protein>
<evidence type="ECO:0000313" key="3">
    <source>
        <dbReference type="Proteomes" id="UP000467840"/>
    </source>
</evidence>
<evidence type="ECO:0000256" key="1">
    <source>
        <dbReference type="SAM" id="MobiDB-lite"/>
    </source>
</evidence>
<organism evidence="2 3">
    <name type="scientific">Hevea brasiliensis</name>
    <name type="common">Para rubber tree</name>
    <name type="synonym">Siphonia brasiliensis</name>
    <dbReference type="NCBI Taxonomy" id="3981"/>
    <lineage>
        <taxon>Eukaryota</taxon>
        <taxon>Viridiplantae</taxon>
        <taxon>Streptophyta</taxon>
        <taxon>Embryophyta</taxon>
        <taxon>Tracheophyta</taxon>
        <taxon>Spermatophyta</taxon>
        <taxon>Magnoliopsida</taxon>
        <taxon>eudicotyledons</taxon>
        <taxon>Gunneridae</taxon>
        <taxon>Pentapetalae</taxon>
        <taxon>rosids</taxon>
        <taxon>fabids</taxon>
        <taxon>Malpighiales</taxon>
        <taxon>Euphorbiaceae</taxon>
        <taxon>Crotonoideae</taxon>
        <taxon>Micrandreae</taxon>
        <taxon>Hevea</taxon>
    </lineage>
</organism>
<dbReference type="Proteomes" id="UP000467840">
    <property type="component" value="Chromosome 14"/>
</dbReference>
<keyword evidence="3" id="KW-1185">Reference proteome</keyword>
<feature type="compositionally biased region" description="Basic and acidic residues" evidence="1">
    <location>
        <begin position="1"/>
        <end position="11"/>
    </location>
</feature>
<evidence type="ECO:0000313" key="2">
    <source>
        <dbReference type="EMBL" id="KAF2311421.1"/>
    </source>
</evidence>
<reference evidence="2 3" key="1">
    <citation type="journal article" date="2020" name="Mol. Plant">
        <title>The Chromosome-Based Rubber Tree Genome Provides New Insights into Spurge Genome Evolution and Rubber Biosynthesis.</title>
        <authorList>
            <person name="Liu J."/>
            <person name="Shi C."/>
            <person name="Shi C.C."/>
            <person name="Li W."/>
            <person name="Zhang Q.J."/>
            <person name="Zhang Y."/>
            <person name="Li K."/>
            <person name="Lu H.F."/>
            <person name="Shi C."/>
            <person name="Zhu S.T."/>
            <person name="Xiao Z.Y."/>
            <person name="Nan H."/>
            <person name="Yue Y."/>
            <person name="Zhu X.G."/>
            <person name="Wu Y."/>
            <person name="Hong X.N."/>
            <person name="Fan G.Y."/>
            <person name="Tong Y."/>
            <person name="Zhang D."/>
            <person name="Mao C.L."/>
            <person name="Liu Y.L."/>
            <person name="Hao S.J."/>
            <person name="Liu W.Q."/>
            <person name="Lv M.Q."/>
            <person name="Zhang H.B."/>
            <person name="Liu Y."/>
            <person name="Hu-Tang G.R."/>
            <person name="Wang J.P."/>
            <person name="Wang J.H."/>
            <person name="Sun Y.H."/>
            <person name="Ni S.B."/>
            <person name="Chen W.B."/>
            <person name="Zhang X.C."/>
            <person name="Jiao Y.N."/>
            <person name="Eichler E.E."/>
            <person name="Li G.H."/>
            <person name="Liu X."/>
            <person name="Gao L.Z."/>
        </authorList>
    </citation>
    <scope>NUCLEOTIDE SEQUENCE [LARGE SCALE GENOMIC DNA]</scope>
    <source>
        <strain evidence="3">cv. GT1</strain>
        <tissue evidence="2">Leaf</tissue>
    </source>
</reference>
<name>A0A6A6MCD4_HEVBR</name>
<sequence>MIDGEGPRDDVSGPASPDPFESFLPKLSGGGDVSPESLSRYSSCGGESEFERLGGRFDRNLEERKLSGSGFDLLKGSVKEGSQTMELVNWNCIVPKGIVGKVVESIMTWIVGKNLLMGEPVRGAPLVVELEMN</sequence>
<dbReference type="EMBL" id="JAAGAX010000006">
    <property type="protein sequence ID" value="KAF2311421.1"/>
    <property type="molecule type" value="Genomic_DNA"/>
</dbReference>
<comment type="caution">
    <text evidence="2">The sequence shown here is derived from an EMBL/GenBank/DDBJ whole genome shotgun (WGS) entry which is preliminary data.</text>
</comment>
<gene>
    <name evidence="2" type="ORF">GH714_022836</name>
</gene>